<evidence type="ECO:0000313" key="1">
    <source>
        <dbReference type="EMBL" id="KAK9834778.1"/>
    </source>
</evidence>
<comment type="caution">
    <text evidence="1">The sequence shown here is derived from an EMBL/GenBank/DDBJ whole genome shotgun (WGS) entry which is preliminary data.</text>
</comment>
<dbReference type="Proteomes" id="UP001438707">
    <property type="component" value="Unassembled WGS sequence"/>
</dbReference>
<gene>
    <name evidence="1" type="ORF">WJX74_010305</name>
</gene>
<dbReference type="EMBL" id="JALJOS010000009">
    <property type="protein sequence ID" value="KAK9834778.1"/>
    <property type="molecule type" value="Genomic_DNA"/>
</dbReference>
<name>A0AAW1RM89_9CHLO</name>
<accession>A0AAW1RM89</accession>
<organism evidence="1 2">
    <name type="scientific">Apatococcus lobatus</name>
    <dbReference type="NCBI Taxonomy" id="904363"/>
    <lineage>
        <taxon>Eukaryota</taxon>
        <taxon>Viridiplantae</taxon>
        <taxon>Chlorophyta</taxon>
        <taxon>core chlorophytes</taxon>
        <taxon>Trebouxiophyceae</taxon>
        <taxon>Chlorellales</taxon>
        <taxon>Chlorellaceae</taxon>
        <taxon>Apatococcus</taxon>
    </lineage>
</organism>
<reference evidence="1 2" key="1">
    <citation type="journal article" date="2024" name="Nat. Commun.">
        <title>Phylogenomics reveals the evolutionary origins of lichenization in chlorophyte algae.</title>
        <authorList>
            <person name="Puginier C."/>
            <person name="Libourel C."/>
            <person name="Otte J."/>
            <person name="Skaloud P."/>
            <person name="Haon M."/>
            <person name="Grisel S."/>
            <person name="Petersen M."/>
            <person name="Berrin J.G."/>
            <person name="Delaux P.M."/>
            <person name="Dal Grande F."/>
            <person name="Keller J."/>
        </authorList>
    </citation>
    <scope>NUCLEOTIDE SEQUENCE [LARGE SCALE GENOMIC DNA]</scope>
    <source>
        <strain evidence="1 2">SAG 2145</strain>
    </source>
</reference>
<sequence length="81" mass="9175">MQTAVCKQPASFAEYFKHQALASCKCQHHGQFALSANLPLGHSSCDSNQLQWRGNFRRKWCLSKQVSTRQLGINEVLTPQQ</sequence>
<keyword evidence="2" id="KW-1185">Reference proteome</keyword>
<proteinExistence type="predicted"/>
<protein>
    <submittedName>
        <fullName evidence="1">Uncharacterized protein</fullName>
    </submittedName>
</protein>
<evidence type="ECO:0000313" key="2">
    <source>
        <dbReference type="Proteomes" id="UP001438707"/>
    </source>
</evidence>
<dbReference type="AlphaFoldDB" id="A0AAW1RM89"/>